<dbReference type="PANTHER" id="PTHR42718:SF47">
    <property type="entry name" value="METHYL VIOLOGEN RESISTANCE PROTEIN SMVA"/>
    <property type="match status" value="1"/>
</dbReference>
<dbReference type="SUPFAM" id="SSF103473">
    <property type="entry name" value="MFS general substrate transporter"/>
    <property type="match status" value="1"/>
</dbReference>
<feature type="transmembrane region" description="Helical" evidence="8">
    <location>
        <begin position="235"/>
        <end position="253"/>
    </location>
</feature>
<name>A0A2P8HR22_SACCR</name>
<reference evidence="10 11" key="1">
    <citation type="submission" date="2018-03" db="EMBL/GenBank/DDBJ databases">
        <title>Genomic Encyclopedia of Type Strains, Phase III (KMG-III): the genomes of soil and plant-associated and newly described type strains.</title>
        <authorList>
            <person name="Whitman W."/>
        </authorList>
    </citation>
    <scope>NUCLEOTIDE SEQUENCE [LARGE SCALE GENOMIC DNA]</scope>
    <source>
        <strain evidence="10 11">CGMCC 4.7097</strain>
    </source>
</reference>
<dbReference type="PANTHER" id="PTHR42718">
    <property type="entry name" value="MAJOR FACILITATOR SUPERFAMILY MULTIDRUG TRANSPORTER MFSC"/>
    <property type="match status" value="1"/>
</dbReference>
<keyword evidence="5 8" id="KW-1133">Transmembrane helix</keyword>
<dbReference type="CDD" id="cd17321">
    <property type="entry name" value="MFS_MMR_MDR_like"/>
    <property type="match status" value="1"/>
</dbReference>
<keyword evidence="11" id="KW-1185">Reference proteome</keyword>
<dbReference type="AlphaFoldDB" id="A0A2P8HR22"/>
<protein>
    <submittedName>
        <fullName evidence="10">DHA2 family multidrug resistance protein-like MFS transporter</fullName>
    </submittedName>
</protein>
<feature type="transmembrane region" description="Helical" evidence="8">
    <location>
        <begin position="410"/>
        <end position="427"/>
    </location>
</feature>
<feature type="transmembrane region" description="Helical" evidence="8">
    <location>
        <begin position="310"/>
        <end position="331"/>
    </location>
</feature>
<gene>
    <name evidence="10" type="ORF">B0I31_12421</name>
</gene>
<evidence type="ECO:0000256" key="5">
    <source>
        <dbReference type="ARBA" id="ARBA00022989"/>
    </source>
</evidence>
<feature type="transmembrane region" description="Helical" evidence="8">
    <location>
        <begin position="144"/>
        <end position="164"/>
    </location>
</feature>
<evidence type="ECO:0000256" key="7">
    <source>
        <dbReference type="SAM" id="MobiDB-lite"/>
    </source>
</evidence>
<dbReference type="Gene3D" id="1.20.1720.10">
    <property type="entry name" value="Multidrug resistance protein D"/>
    <property type="match status" value="1"/>
</dbReference>
<dbReference type="PROSITE" id="PS50850">
    <property type="entry name" value="MFS"/>
    <property type="match status" value="1"/>
</dbReference>
<feature type="transmembrane region" description="Helical" evidence="8">
    <location>
        <begin position="481"/>
        <end position="503"/>
    </location>
</feature>
<evidence type="ECO:0000256" key="4">
    <source>
        <dbReference type="ARBA" id="ARBA00022692"/>
    </source>
</evidence>
<evidence type="ECO:0000256" key="1">
    <source>
        <dbReference type="ARBA" id="ARBA00004651"/>
    </source>
</evidence>
<dbReference type="InterPro" id="IPR020846">
    <property type="entry name" value="MFS_dom"/>
</dbReference>
<feature type="transmembrane region" description="Helical" evidence="8">
    <location>
        <begin position="86"/>
        <end position="105"/>
    </location>
</feature>
<feature type="transmembrane region" description="Helical" evidence="8">
    <location>
        <begin position="111"/>
        <end position="132"/>
    </location>
</feature>
<evidence type="ECO:0000313" key="11">
    <source>
        <dbReference type="Proteomes" id="UP000241118"/>
    </source>
</evidence>
<dbReference type="Proteomes" id="UP000241118">
    <property type="component" value="Unassembled WGS sequence"/>
</dbReference>
<keyword evidence="3" id="KW-1003">Cell membrane</keyword>
<accession>A0A2P8HR22</accession>
<feature type="transmembrane region" description="Helical" evidence="8">
    <location>
        <begin position="170"/>
        <end position="194"/>
    </location>
</feature>
<dbReference type="EMBL" id="PYAX01000024">
    <property type="protein sequence ID" value="PSL48634.1"/>
    <property type="molecule type" value="Genomic_DNA"/>
</dbReference>
<dbReference type="RefSeq" id="WP_106620143.1">
    <property type="nucleotide sequence ID" value="NZ_PYAX01000024.1"/>
</dbReference>
<evidence type="ECO:0000256" key="8">
    <source>
        <dbReference type="SAM" id="Phobius"/>
    </source>
</evidence>
<feature type="transmembrane region" description="Helical" evidence="8">
    <location>
        <begin position="206"/>
        <end position="223"/>
    </location>
</feature>
<proteinExistence type="predicted"/>
<dbReference type="GO" id="GO:0022857">
    <property type="term" value="F:transmembrane transporter activity"/>
    <property type="evidence" value="ECO:0007669"/>
    <property type="project" value="InterPro"/>
</dbReference>
<feature type="transmembrane region" description="Helical" evidence="8">
    <location>
        <begin position="21"/>
        <end position="45"/>
    </location>
</feature>
<feature type="transmembrane region" description="Helical" evidence="8">
    <location>
        <begin position="363"/>
        <end position="389"/>
    </location>
</feature>
<dbReference type="InterPro" id="IPR036259">
    <property type="entry name" value="MFS_trans_sf"/>
</dbReference>
<keyword evidence="2" id="KW-0813">Transport</keyword>
<dbReference type="InterPro" id="IPR011701">
    <property type="entry name" value="MFS"/>
</dbReference>
<keyword evidence="6 8" id="KW-0472">Membrane</keyword>
<feature type="region of interest" description="Disordered" evidence="7">
    <location>
        <begin position="508"/>
        <end position="539"/>
    </location>
</feature>
<keyword evidence="4 8" id="KW-0812">Transmembrane</keyword>
<dbReference type="OrthoDB" id="4172724at2"/>
<feature type="transmembrane region" description="Helical" evidence="8">
    <location>
        <begin position="338"/>
        <end position="357"/>
    </location>
</feature>
<evidence type="ECO:0000313" key="10">
    <source>
        <dbReference type="EMBL" id="PSL48634.1"/>
    </source>
</evidence>
<feature type="transmembrane region" description="Helical" evidence="8">
    <location>
        <begin position="273"/>
        <end position="298"/>
    </location>
</feature>
<dbReference type="GO" id="GO:0005886">
    <property type="term" value="C:plasma membrane"/>
    <property type="evidence" value="ECO:0007669"/>
    <property type="project" value="UniProtKB-SubCell"/>
</dbReference>
<comment type="caution">
    <text evidence="10">The sequence shown here is derived from an EMBL/GenBank/DDBJ whole genome shotgun (WGS) entry which is preliminary data.</text>
</comment>
<evidence type="ECO:0000256" key="2">
    <source>
        <dbReference type="ARBA" id="ARBA00022448"/>
    </source>
</evidence>
<comment type="subcellular location">
    <subcellularLocation>
        <location evidence="1">Cell membrane</location>
        <topology evidence="1">Multi-pass membrane protein</topology>
    </subcellularLocation>
</comment>
<evidence type="ECO:0000256" key="3">
    <source>
        <dbReference type="ARBA" id="ARBA00022475"/>
    </source>
</evidence>
<feature type="transmembrane region" description="Helical" evidence="8">
    <location>
        <begin position="57"/>
        <end position="74"/>
    </location>
</feature>
<sequence length="539" mass="54648">MSETVSGGTAVRAGAKEWLGLAVLALPTLVLAVDVTVLFLALPHIGADLQPSSAQTLWIMDSYAFLVAGFLITMGTLGDRIGRRKLLMIGALAFGAASIIAAYAPSAELLIAARALLGVAGATLMPSTLALISNMFRDEKQLGLAIGIWTSVFSAGLALGPLVGGLLLEWFWWGSVFLLGAVVMVVLLVVGPMLLPEYKDTEAGRLDLVSVALSLATIIPVIYGIKDMATNGVDLVPVAVLVAGVVFGVVFVLRQRGMADPMLDLKLFRNRSFTVALSVMLLSLVATGGVYLIIAQYLQLVEGLTPLRAGLALLPAAIVMVISSVLAPGLAQRFGPGLVIGVGQLIAAVGYVLVSLVEPAGGLGFVVVGLAVLYFGGGPMMALGTGIIVGSAPPEKAGSAASVSETGTELGVALGVAILGSVGAAVYQGRMDDVNPAGVPAEALADAQDSLDKATAAAAGLPEQLGNAVLEPAKEALTGSLTVVAGIGAAMVAILGVLIMVTLRKNRDAPESDANADPQPADASSLDPTPGVPEPGRAG</sequence>
<dbReference type="Pfam" id="PF07690">
    <property type="entry name" value="MFS_1"/>
    <property type="match status" value="1"/>
</dbReference>
<feature type="domain" description="Major facilitator superfamily (MFS) profile" evidence="9">
    <location>
        <begin position="20"/>
        <end position="508"/>
    </location>
</feature>
<evidence type="ECO:0000256" key="6">
    <source>
        <dbReference type="ARBA" id="ARBA00023136"/>
    </source>
</evidence>
<dbReference type="Gene3D" id="1.20.1250.20">
    <property type="entry name" value="MFS general substrate transporter like domains"/>
    <property type="match status" value="1"/>
</dbReference>
<evidence type="ECO:0000259" key="9">
    <source>
        <dbReference type="PROSITE" id="PS50850"/>
    </source>
</evidence>
<organism evidence="10 11">
    <name type="scientific">Saccharothrix carnea</name>
    <dbReference type="NCBI Taxonomy" id="1280637"/>
    <lineage>
        <taxon>Bacteria</taxon>
        <taxon>Bacillati</taxon>
        <taxon>Actinomycetota</taxon>
        <taxon>Actinomycetes</taxon>
        <taxon>Pseudonocardiales</taxon>
        <taxon>Pseudonocardiaceae</taxon>
        <taxon>Saccharothrix</taxon>
    </lineage>
</organism>